<dbReference type="PANTHER" id="PTHR33048:SF47">
    <property type="entry name" value="INTEGRAL MEMBRANE PROTEIN-RELATED"/>
    <property type="match status" value="1"/>
</dbReference>
<feature type="domain" description="Rhodopsin" evidence="7">
    <location>
        <begin position="46"/>
        <end position="226"/>
    </location>
</feature>
<dbReference type="PANTHER" id="PTHR33048">
    <property type="entry name" value="PTH11-LIKE INTEGRAL MEMBRANE PROTEIN (AFU_ORTHOLOGUE AFUA_5G11245)"/>
    <property type="match status" value="1"/>
</dbReference>
<gene>
    <name evidence="8" type="ORF">L210DRAFT_3448722</name>
</gene>
<reference evidence="8" key="1">
    <citation type="submission" date="2019-10" db="EMBL/GenBank/DDBJ databases">
        <authorList>
            <consortium name="DOE Joint Genome Institute"/>
            <person name="Kuo A."/>
            <person name="Miyauchi S."/>
            <person name="Kiss E."/>
            <person name="Drula E."/>
            <person name="Kohler A."/>
            <person name="Sanchez-Garcia M."/>
            <person name="Andreopoulos B."/>
            <person name="Barry K.W."/>
            <person name="Bonito G."/>
            <person name="Buee M."/>
            <person name="Carver A."/>
            <person name="Chen C."/>
            <person name="Cichocki N."/>
            <person name="Clum A."/>
            <person name="Culley D."/>
            <person name="Crous P.W."/>
            <person name="Fauchery L."/>
            <person name="Girlanda M."/>
            <person name="Hayes R."/>
            <person name="Keri Z."/>
            <person name="LaButti K."/>
            <person name="Lipzen A."/>
            <person name="Lombard V."/>
            <person name="Magnuson J."/>
            <person name="Maillard F."/>
            <person name="Morin E."/>
            <person name="Murat C."/>
            <person name="Nolan M."/>
            <person name="Ohm R."/>
            <person name="Pangilinan J."/>
            <person name="Pereira M."/>
            <person name="Perotto S."/>
            <person name="Peter M."/>
            <person name="Riley R."/>
            <person name="Sitrit Y."/>
            <person name="Stielow B."/>
            <person name="Szollosi G."/>
            <person name="Zifcakova L."/>
            <person name="Stursova M."/>
            <person name="Spatafora J.W."/>
            <person name="Tedersoo L."/>
            <person name="Vaario L.-M."/>
            <person name="Yamada A."/>
            <person name="Yan M."/>
            <person name="Wang P."/>
            <person name="Xu J."/>
            <person name="Bruns T."/>
            <person name="Baldrian P."/>
            <person name="Vilgalys R."/>
            <person name="Henrissat B."/>
            <person name="Grigoriev I.V."/>
            <person name="Hibbett D."/>
            <person name="Nagy L.G."/>
            <person name="Martin F.M."/>
        </authorList>
    </citation>
    <scope>NUCLEOTIDE SEQUENCE</scope>
    <source>
        <strain evidence="8">BED1</strain>
    </source>
</reference>
<evidence type="ECO:0000256" key="2">
    <source>
        <dbReference type="ARBA" id="ARBA00022692"/>
    </source>
</evidence>
<organism evidence="8 9">
    <name type="scientific">Boletus edulis BED1</name>
    <dbReference type="NCBI Taxonomy" id="1328754"/>
    <lineage>
        <taxon>Eukaryota</taxon>
        <taxon>Fungi</taxon>
        <taxon>Dikarya</taxon>
        <taxon>Basidiomycota</taxon>
        <taxon>Agaricomycotina</taxon>
        <taxon>Agaricomycetes</taxon>
        <taxon>Agaricomycetidae</taxon>
        <taxon>Boletales</taxon>
        <taxon>Boletineae</taxon>
        <taxon>Boletaceae</taxon>
        <taxon>Boletoideae</taxon>
        <taxon>Boletus</taxon>
    </lineage>
</organism>
<dbReference type="Pfam" id="PF20684">
    <property type="entry name" value="Fung_rhodopsin"/>
    <property type="match status" value="1"/>
</dbReference>
<keyword evidence="9" id="KW-1185">Reference proteome</keyword>
<feature type="transmembrane region" description="Helical" evidence="6">
    <location>
        <begin position="132"/>
        <end position="155"/>
    </location>
</feature>
<evidence type="ECO:0000313" key="8">
    <source>
        <dbReference type="EMBL" id="KAF8439738.1"/>
    </source>
</evidence>
<evidence type="ECO:0000256" key="1">
    <source>
        <dbReference type="ARBA" id="ARBA00004141"/>
    </source>
</evidence>
<comment type="subcellular location">
    <subcellularLocation>
        <location evidence="1">Membrane</location>
        <topology evidence="1">Multi-pass membrane protein</topology>
    </subcellularLocation>
</comment>
<proteinExistence type="inferred from homology"/>
<evidence type="ECO:0000256" key="6">
    <source>
        <dbReference type="SAM" id="Phobius"/>
    </source>
</evidence>
<feature type="transmembrane region" description="Helical" evidence="6">
    <location>
        <begin position="167"/>
        <end position="189"/>
    </location>
</feature>
<feature type="transmembrane region" description="Helical" evidence="6">
    <location>
        <begin position="99"/>
        <end position="120"/>
    </location>
</feature>
<comment type="similarity">
    <text evidence="5">Belongs to the SAT4 family.</text>
</comment>
<feature type="transmembrane region" description="Helical" evidence="6">
    <location>
        <begin position="62"/>
        <end position="79"/>
    </location>
</feature>
<dbReference type="InterPro" id="IPR049326">
    <property type="entry name" value="Rhodopsin_dom_fungi"/>
</dbReference>
<feature type="transmembrane region" description="Helical" evidence="6">
    <location>
        <begin position="201"/>
        <end position="225"/>
    </location>
</feature>
<feature type="transmembrane region" description="Helical" evidence="6">
    <location>
        <begin position="31"/>
        <end position="50"/>
    </location>
</feature>
<evidence type="ECO:0000256" key="4">
    <source>
        <dbReference type="ARBA" id="ARBA00023136"/>
    </source>
</evidence>
<comment type="caution">
    <text evidence="8">The sequence shown here is derived from an EMBL/GenBank/DDBJ whole genome shotgun (WGS) entry which is preliminary data.</text>
</comment>
<keyword evidence="2 6" id="KW-0812">Transmembrane</keyword>
<accession>A0AAD4BUK6</accession>
<reference evidence="8" key="2">
    <citation type="journal article" date="2020" name="Nat. Commun.">
        <title>Large-scale genome sequencing of mycorrhizal fungi provides insights into the early evolution of symbiotic traits.</title>
        <authorList>
            <person name="Miyauchi S."/>
            <person name="Kiss E."/>
            <person name="Kuo A."/>
            <person name="Drula E."/>
            <person name="Kohler A."/>
            <person name="Sanchez-Garcia M."/>
            <person name="Morin E."/>
            <person name="Andreopoulos B."/>
            <person name="Barry K.W."/>
            <person name="Bonito G."/>
            <person name="Buee M."/>
            <person name="Carver A."/>
            <person name="Chen C."/>
            <person name="Cichocki N."/>
            <person name="Clum A."/>
            <person name="Culley D."/>
            <person name="Crous P.W."/>
            <person name="Fauchery L."/>
            <person name="Girlanda M."/>
            <person name="Hayes R.D."/>
            <person name="Keri Z."/>
            <person name="LaButti K."/>
            <person name="Lipzen A."/>
            <person name="Lombard V."/>
            <person name="Magnuson J."/>
            <person name="Maillard F."/>
            <person name="Murat C."/>
            <person name="Nolan M."/>
            <person name="Ohm R.A."/>
            <person name="Pangilinan J."/>
            <person name="Pereira M.F."/>
            <person name="Perotto S."/>
            <person name="Peter M."/>
            <person name="Pfister S."/>
            <person name="Riley R."/>
            <person name="Sitrit Y."/>
            <person name="Stielow J.B."/>
            <person name="Szollosi G."/>
            <person name="Zifcakova L."/>
            <person name="Stursova M."/>
            <person name="Spatafora J.W."/>
            <person name="Tedersoo L."/>
            <person name="Vaario L.M."/>
            <person name="Yamada A."/>
            <person name="Yan M."/>
            <person name="Wang P."/>
            <person name="Xu J."/>
            <person name="Bruns T."/>
            <person name="Baldrian P."/>
            <person name="Vilgalys R."/>
            <person name="Dunand C."/>
            <person name="Henrissat B."/>
            <person name="Grigoriev I.V."/>
            <person name="Hibbett D."/>
            <person name="Nagy L.G."/>
            <person name="Martin F.M."/>
        </authorList>
    </citation>
    <scope>NUCLEOTIDE SEQUENCE</scope>
    <source>
        <strain evidence="8">BED1</strain>
    </source>
</reference>
<dbReference type="AlphaFoldDB" id="A0AAD4BUK6"/>
<evidence type="ECO:0000259" key="7">
    <source>
        <dbReference type="Pfam" id="PF20684"/>
    </source>
</evidence>
<dbReference type="EMBL" id="WHUW01000013">
    <property type="protein sequence ID" value="KAF8439738.1"/>
    <property type="molecule type" value="Genomic_DNA"/>
</dbReference>
<dbReference type="GO" id="GO:0016020">
    <property type="term" value="C:membrane"/>
    <property type="evidence" value="ECO:0007669"/>
    <property type="project" value="UniProtKB-SubCell"/>
</dbReference>
<feature type="transmembrane region" description="Helical" evidence="6">
    <location>
        <begin position="231"/>
        <end position="257"/>
    </location>
</feature>
<evidence type="ECO:0000313" key="9">
    <source>
        <dbReference type="Proteomes" id="UP001194468"/>
    </source>
</evidence>
<sequence length="345" mass="38136">MRYFDADGDSDSPFPGIDSDDPRPWTLAVKTPATVAHVVAILATILRLFYRCRSSRFSWEDTWATLALICDIGCLTSVWMQVSPGNSYPMPLIDHQSNWLLSLTITSIVWFARMSILSSVVRIANPAPKLRFVAYCIGAMFLTMEAGLLAQKIYICVKFSCRFTTNVAIAQLVTDIISDTILVVVPIRFLRDIKLARDRRILILSAFSACMLITGVTILHSALLFQEVSNLTFIIGHVKAALALFVCNALILVTFAYRVYHKAAFDFEYNDGGGSRVAEFTSIIHLPSKSNSAVLPTTSGLQGNGDTAHTRTPTSTWNTSARLELDTLHTRSATARADGRGYKVR</sequence>
<evidence type="ECO:0000256" key="5">
    <source>
        <dbReference type="ARBA" id="ARBA00038359"/>
    </source>
</evidence>
<dbReference type="Proteomes" id="UP001194468">
    <property type="component" value="Unassembled WGS sequence"/>
</dbReference>
<name>A0AAD4BUK6_BOLED</name>
<dbReference type="InterPro" id="IPR052337">
    <property type="entry name" value="SAT4-like"/>
</dbReference>
<protein>
    <recommendedName>
        <fullName evidence="7">Rhodopsin domain-containing protein</fullName>
    </recommendedName>
</protein>
<keyword evidence="4 6" id="KW-0472">Membrane</keyword>
<keyword evidence="3 6" id="KW-1133">Transmembrane helix</keyword>
<evidence type="ECO:0000256" key="3">
    <source>
        <dbReference type="ARBA" id="ARBA00022989"/>
    </source>
</evidence>